<comment type="subcellular location">
    <subcellularLocation>
        <location evidence="1 7">Cell membrane</location>
        <topology evidence="1 7">Multi-pass membrane protein</topology>
    </subcellularLocation>
</comment>
<dbReference type="Gene3D" id="1.10.3720.10">
    <property type="entry name" value="MetI-like"/>
    <property type="match status" value="1"/>
</dbReference>
<reference evidence="9 10" key="1">
    <citation type="submission" date="2019-03" db="EMBL/GenBank/DDBJ databases">
        <title>Whole genome sequence of Arthrobacter sp JH1-1.</title>
        <authorList>
            <person name="Trinh H.N."/>
        </authorList>
    </citation>
    <scope>NUCLEOTIDE SEQUENCE [LARGE SCALE GENOMIC DNA]</scope>
    <source>
        <strain evidence="9 10">JH1-1</strain>
    </source>
</reference>
<keyword evidence="4 7" id="KW-0812">Transmembrane</keyword>
<evidence type="ECO:0000256" key="4">
    <source>
        <dbReference type="ARBA" id="ARBA00022692"/>
    </source>
</evidence>
<feature type="transmembrane region" description="Helical" evidence="7">
    <location>
        <begin position="15"/>
        <end position="36"/>
    </location>
</feature>
<keyword evidence="3" id="KW-1003">Cell membrane</keyword>
<organism evidence="9 10">
    <name type="scientific">Arthrobacter terricola</name>
    <dbReference type="NCBI Taxonomy" id="2547396"/>
    <lineage>
        <taxon>Bacteria</taxon>
        <taxon>Bacillati</taxon>
        <taxon>Actinomycetota</taxon>
        <taxon>Actinomycetes</taxon>
        <taxon>Micrococcales</taxon>
        <taxon>Micrococcaceae</taxon>
        <taxon>Arthrobacter</taxon>
    </lineage>
</organism>
<feature type="domain" description="ABC transmembrane type-1" evidence="8">
    <location>
        <begin position="77"/>
        <end position="266"/>
    </location>
</feature>
<proteinExistence type="inferred from homology"/>
<evidence type="ECO:0000256" key="6">
    <source>
        <dbReference type="ARBA" id="ARBA00023136"/>
    </source>
</evidence>
<keyword evidence="6 7" id="KW-0472">Membrane</keyword>
<dbReference type="PANTHER" id="PTHR43386:SF25">
    <property type="entry name" value="PEPTIDE ABC TRANSPORTER PERMEASE PROTEIN"/>
    <property type="match status" value="1"/>
</dbReference>
<dbReference type="Pfam" id="PF00528">
    <property type="entry name" value="BPD_transp_1"/>
    <property type="match status" value="1"/>
</dbReference>
<dbReference type="Proteomes" id="UP000295511">
    <property type="component" value="Unassembled WGS sequence"/>
</dbReference>
<feature type="transmembrane region" description="Helical" evidence="7">
    <location>
        <begin position="198"/>
        <end position="223"/>
    </location>
</feature>
<dbReference type="RefSeq" id="WP_133202565.1">
    <property type="nucleotide sequence ID" value="NZ_SMRU01000002.1"/>
</dbReference>
<keyword evidence="5 7" id="KW-1133">Transmembrane helix</keyword>
<dbReference type="AlphaFoldDB" id="A0A4V2ZUJ7"/>
<evidence type="ECO:0000256" key="1">
    <source>
        <dbReference type="ARBA" id="ARBA00004651"/>
    </source>
</evidence>
<protein>
    <submittedName>
        <fullName evidence="9">ABC transporter permease</fullName>
    </submittedName>
</protein>
<dbReference type="SUPFAM" id="SSF161098">
    <property type="entry name" value="MetI-like"/>
    <property type="match status" value="1"/>
</dbReference>
<name>A0A4V2ZUJ7_9MICC</name>
<dbReference type="PROSITE" id="PS50928">
    <property type="entry name" value="ABC_TM1"/>
    <property type="match status" value="1"/>
</dbReference>
<dbReference type="GO" id="GO:0005886">
    <property type="term" value="C:plasma membrane"/>
    <property type="evidence" value="ECO:0007669"/>
    <property type="project" value="UniProtKB-SubCell"/>
</dbReference>
<evidence type="ECO:0000256" key="7">
    <source>
        <dbReference type="RuleBase" id="RU363032"/>
    </source>
</evidence>
<dbReference type="CDD" id="cd06261">
    <property type="entry name" value="TM_PBP2"/>
    <property type="match status" value="1"/>
</dbReference>
<evidence type="ECO:0000256" key="2">
    <source>
        <dbReference type="ARBA" id="ARBA00022448"/>
    </source>
</evidence>
<dbReference type="InterPro" id="IPR050366">
    <property type="entry name" value="BP-dependent_transpt_permease"/>
</dbReference>
<dbReference type="InterPro" id="IPR025966">
    <property type="entry name" value="OppC_N"/>
</dbReference>
<dbReference type="EMBL" id="SMRU01000002">
    <property type="protein sequence ID" value="TDG01305.1"/>
    <property type="molecule type" value="Genomic_DNA"/>
</dbReference>
<keyword evidence="10" id="KW-1185">Reference proteome</keyword>
<feature type="transmembrane region" description="Helical" evidence="7">
    <location>
        <begin position="244"/>
        <end position="265"/>
    </location>
</feature>
<dbReference type="OrthoDB" id="9812701at2"/>
<feature type="transmembrane region" description="Helical" evidence="7">
    <location>
        <begin position="81"/>
        <end position="105"/>
    </location>
</feature>
<evidence type="ECO:0000313" key="10">
    <source>
        <dbReference type="Proteomes" id="UP000295511"/>
    </source>
</evidence>
<dbReference type="Pfam" id="PF12911">
    <property type="entry name" value="OppC_N"/>
    <property type="match status" value="1"/>
</dbReference>
<dbReference type="PANTHER" id="PTHR43386">
    <property type="entry name" value="OLIGOPEPTIDE TRANSPORT SYSTEM PERMEASE PROTEIN APPC"/>
    <property type="match status" value="1"/>
</dbReference>
<dbReference type="InterPro" id="IPR035906">
    <property type="entry name" value="MetI-like_sf"/>
</dbReference>
<evidence type="ECO:0000256" key="5">
    <source>
        <dbReference type="ARBA" id="ARBA00022989"/>
    </source>
</evidence>
<comment type="similarity">
    <text evidence="7">Belongs to the binding-protein-dependent transport system permease family.</text>
</comment>
<dbReference type="GO" id="GO:0055085">
    <property type="term" value="P:transmembrane transport"/>
    <property type="evidence" value="ECO:0007669"/>
    <property type="project" value="InterPro"/>
</dbReference>
<sequence>MNPNRFSARLKKQPVAMAGLAILCILAVVAIVAPWITPYDPNATDLNTVLLQPGAPGHLLGTDELGRDVASRLLVGGRVSLIAALQGTGIALVIGVPLGLVSGFFGAWVDKVIMFVTDALMSFPALLLAMAIAGILGPNLTNAMTAIGLSTAPRAIRLVRGSVLGIREETYIEAARSIGTPSYQIVFRHILPNVLAPLVVFAAILAGTVMLIEAGLSFIGLGVQPPEASWGAMLGSAFTYISRSPWLAVFPGVCIAISVLALNVLGDGVRDSIGKKVRR</sequence>
<comment type="caution">
    <text evidence="9">The sequence shown here is derived from an EMBL/GenBank/DDBJ whole genome shotgun (WGS) entry which is preliminary data.</text>
</comment>
<accession>A0A4V2ZUJ7</accession>
<evidence type="ECO:0000256" key="3">
    <source>
        <dbReference type="ARBA" id="ARBA00022475"/>
    </source>
</evidence>
<keyword evidence="2 7" id="KW-0813">Transport</keyword>
<feature type="transmembrane region" description="Helical" evidence="7">
    <location>
        <begin position="112"/>
        <end position="136"/>
    </location>
</feature>
<gene>
    <name evidence="9" type="ORF">E1809_01945</name>
</gene>
<dbReference type="InterPro" id="IPR000515">
    <property type="entry name" value="MetI-like"/>
</dbReference>
<evidence type="ECO:0000313" key="9">
    <source>
        <dbReference type="EMBL" id="TDG01305.1"/>
    </source>
</evidence>
<evidence type="ECO:0000259" key="8">
    <source>
        <dbReference type="PROSITE" id="PS50928"/>
    </source>
</evidence>